<dbReference type="GO" id="GO:0080142">
    <property type="term" value="P:regulation of salicylic acid biosynthetic process"/>
    <property type="evidence" value="ECO:0007669"/>
    <property type="project" value="TreeGrafter"/>
</dbReference>
<dbReference type="EMBL" id="VEPZ02001352">
    <property type="protein sequence ID" value="KAE8677820.1"/>
    <property type="molecule type" value="Genomic_DNA"/>
</dbReference>
<dbReference type="Proteomes" id="UP000436088">
    <property type="component" value="Unassembled WGS sequence"/>
</dbReference>
<evidence type="ECO:0000259" key="2">
    <source>
        <dbReference type="Pfam" id="PF20451"/>
    </source>
</evidence>
<dbReference type="InterPro" id="IPR046831">
    <property type="entry name" value="Calmodulin_bind_N"/>
</dbReference>
<sequence length="236" mass="26650">MEEIYSFISEQGQPPHLFTGGKVEGEQGAAIHVDVISGTAVQTGTESSLKLDVVVLEGDFNEEADEDWTKQQFESYQAKASECCFHTLACIIVYLQCTRNIIHQHCMIKCGDRAELHKKLFKAQIVTVEDFLRLLVRDSKKLRNASDSVFHSRQSSYSLIFTSTFFDFLIYILVSGMSNRMWENTVEHAKTCVLGGKHYVYYTDQTHSPGVVFGHIYKLRGLMLMTFGIASPQSKG</sequence>
<evidence type="ECO:0000313" key="4">
    <source>
        <dbReference type="Proteomes" id="UP000436088"/>
    </source>
</evidence>
<dbReference type="PANTHER" id="PTHR31713">
    <property type="entry name" value="OS02G0177800 PROTEIN"/>
    <property type="match status" value="1"/>
</dbReference>
<dbReference type="PANTHER" id="PTHR31713:SF51">
    <property type="entry name" value="CALMODULIN-BINDING PROTEIN 60 E"/>
    <property type="match status" value="1"/>
</dbReference>
<reference evidence="3" key="1">
    <citation type="submission" date="2019-09" db="EMBL/GenBank/DDBJ databases">
        <title>Draft genome information of white flower Hibiscus syriacus.</title>
        <authorList>
            <person name="Kim Y.-M."/>
        </authorList>
    </citation>
    <scope>NUCLEOTIDE SEQUENCE [LARGE SCALE GENOMIC DNA]</scope>
    <source>
        <strain evidence="3">YM2019G1</strain>
    </source>
</reference>
<proteinExistence type="predicted"/>
<dbReference type="GO" id="GO:0003700">
    <property type="term" value="F:DNA-binding transcription factor activity"/>
    <property type="evidence" value="ECO:0007669"/>
    <property type="project" value="TreeGrafter"/>
</dbReference>
<accession>A0A6A2Y2N4</accession>
<gene>
    <name evidence="3" type="ORF">F3Y22_tig00111495pilonHSYRG00041</name>
</gene>
<feature type="domain" description="Calmodulin binding protein-like N-terminal" evidence="1">
    <location>
        <begin position="13"/>
        <end position="79"/>
    </location>
</feature>
<organism evidence="3 4">
    <name type="scientific">Hibiscus syriacus</name>
    <name type="common">Rose of Sharon</name>
    <dbReference type="NCBI Taxonomy" id="106335"/>
    <lineage>
        <taxon>Eukaryota</taxon>
        <taxon>Viridiplantae</taxon>
        <taxon>Streptophyta</taxon>
        <taxon>Embryophyta</taxon>
        <taxon>Tracheophyta</taxon>
        <taxon>Spermatophyta</taxon>
        <taxon>Magnoliopsida</taxon>
        <taxon>eudicotyledons</taxon>
        <taxon>Gunneridae</taxon>
        <taxon>Pentapetalae</taxon>
        <taxon>rosids</taxon>
        <taxon>malvids</taxon>
        <taxon>Malvales</taxon>
        <taxon>Malvaceae</taxon>
        <taxon>Malvoideae</taxon>
        <taxon>Hibiscus</taxon>
    </lineage>
</organism>
<dbReference type="GO" id="GO:0005634">
    <property type="term" value="C:nucleus"/>
    <property type="evidence" value="ECO:0007669"/>
    <property type="project" value="TreeGrafter"/>
</dbReference>
<dbReference type="Pfam" id="PF07887">
    <property type="entry name" value="Calmodulin_bind"/>
    <property type="match status" value="1"/>
</dbReference>
<name>A0A6A2Y2N4_HIBSY</name>
<dbReference type="GO" id="GO:0043565">
    <property type="term" value="F:sequence-specific DNA binding"/>
    <property type="evidence" value="ECO:0007669"/>
    <property type="project" value="TreeGrafter"/>
</dbReference>
<protein>
    <submittedName>
        <fullName evidence="3">Uncharacterized protein</fullName>
    </submittedName>
</protein>
<dbReference type="InterPro" id="IPR012416">
    <property type="entry name" value="CBP60"/>
</dbReference>
<evidence type="ECO:0000313" key="3">
    <source>
        <dbReference type="EMBL" id="KAE8677820.1"/>
    </source>
</evidence>
<evidence type="ECO:0000259" key="1">
    <source>
        <dbReference type="Pfam" id="PF07887"/>
    </source>
</evidence>
<keyword evidence="4" id="KW-1185">Reference proteome</keyword>
<feature type="domain" description="Calmodulin binding protein central" evidence="2">
    <location>
        <begin position="171"/>
        <end position="192"/>
    </location>
</feature>
<dbReference type="GO" id="GO:0005516">
    <property type="term" value="F:calmodulin binding"/>
    <property type="evidence" value="ECO:0007669"/>
    <property type="project" value="InterPro"/>
</dbReference>
<dbReference type="AlphaFoldDB" id="A0A6A2Y2N4"/>
<feature type="domain" description="Calmodulin binding protein central" evidence="2">
    <location>
        <begin position="115"/>
        <end position="146"/>
    </location>
</feature>
<dbReference type="Pfam" id="PF20451">
    <property type="entry name" value="Calmod_bind_M"/>
    <property type="match status" value="2"/>
</dbReference>
<dbReference type="InterPro" id="IPR046830">
    <property type="entry name" value="Calmod_bind_M"/>
</dbReference>
<comment type="caution">
    <text evidence="3">The sequence shown here is derived from an EMBL/GenBank/DDBJ whole genome shotgun (WGS) entry which is preliminary data.</text>
</comment>